<dbReference type="GO" id="GO:0010333">
    <property type="term" value="F:terpene synthase activity"/>
    <property type="evidence" value="ECO:0007669"/>
    <property type="project" value="InterPro"/>
</dbReference>
<name>A0AAV1BZ98_OLDCO</name>
<evidence type="ECO:0000313" key="5">
    <source>
        <dbReference type="Proteomes" id="UP001161247"/>
    </source>
</evidence>
<evidence type="ECO:0000256" key="1">
    <source>
        <dbReference type="ARBA" id="ARBA00022723"/>
    </source>
</evidence>
<dbReference type="PANTHER" id="PTHR31225:SF94">
    <property type="entry name" value="ALPHA-FARNESENE SYNTHASE"/>
    <property type="match status" value="1"/>
</dbReference>
<dbReference type="InterPro" id="IPR034741">
    <property type="entry name" value="Terpene_cyclase-like_1_C"/>
</dbReference>
<evidence type="ECO:0000259" key="2">
    <source>
        <dbReference type="Pfam" id="PF01397"/>
    </source>
</evidence>
<dbReference type="Gene3D" id="1.10.600.10">
    <property type="entry name" value="Farnesyl Diphosphate Synthase"/>
    <property type="match status" value="1"/>
</dbReference>
<gene>
    <name evidence="4" type="ORF">OLC1_LOCUS471</name>
</gene>
<dbReference type="EMBL" id="OX459118">
    <property type="protein sequence ID" value="CAI9087718.1"/>
    <property type="molecule type" value="Genomic_DNA"/>
</dbReference>
<proteinExistence type="predicted"/>
<dbReference type="SUPFAM" id="SSF48576">
    <property type="entry name" value="Terpenoid synthases"/>
    <property type="match status" value="1"/>
</dbReference>
<dbReference type="InterPro" id="IPR050148">
    <property type="entry name" value="Terpene_synthase-like"/>
</dbReference>
<dbReference type="GO" id="GO:0016114">
    <property type="term" value="P:terpenoid biosynthetic process"/>
    <property type="evidence" value="ECO:0007669"/>
    <property type="project" value="InterPro"/>
</dbReference>
<dbReference type="SUPFAM" id="SSF48239">
    <property type="entry name" value="Terpenoid cyclases/Protein prenyltransferases"/>
    <property type="match status" value="1"/>
</dbReference>
<protein>
    <submittedName>
        <fullName evidence="4">OLC1v1021863C1</fullName>
    </submittedName>
</protein>
<reference evidence="4" key="1">
    <citation type="submission" date="2023-03" db="EMBL/GenBank/DDBJ databases">
        <authorList>
            <person name="Julca I."/>
        </authorList>
    </citation>
    <scope>NUCLEOTIDE SEQUENCE</scope>
</reference>
<dbReference type="InterPro" id="IPR001906">
    <property type="entry name" value="Terpene_synth_N"/>
</dbReference>
<organism evidence="4 5">
    <name type="scientific">Oldenlandia corymbosa var. corymbosa</name>
    <dbReference type="NCBI Taxonomy" id="529605"/>
    <lineage>
        <taxon>Eukaryota</taxon>
        <taxon>Viridiplantae</taxon>
        <taxon>Streptophyta</taxon>
        <taxon>Embryophyta</taxon>
        <taxon>Tracheophyta</taxon>
        <taxon>Spermatophyta</taxon>
        <taxon>Magnoliopsida</taxon>
        <taxon>eudicotyledons</taxon>
        <taxon>Gunneridae</taxon>
        <taxon>Pentapetalae</taxon>
        <taxon>asterids</taxon>
        <taxon>lamiids</taxon>
        <taxon>Gentianales</taxon>
        <taxon>Rubiaceae</taxon>
        <taxon>Rubioideae</taxon>
        <taxon>Spermacoceae</taxon>
        <taxon>Hedyotis-Oldenlandia complex</taxon>
        <taxon>Oldenlandia</taxon>
    </lineage>
</organism>
<dbReference type="SFLD" id="SFLDS00005">
    <property type="entry name" value="Isoprenoid_Synthase_Type_I"/>
    <property type="match status" value="1"/>
</dbReference>
<dbReference type="Gene3D" id="1.50.10.130">
    <property type="entry name" value="Terpene synthase, N-terminal domain"/>
    <property type="match status" value="1"/>
</dbReference>
<dbReference type="GO" id="GO:0000287">
    <property type="term" value="F:magnesium ion binding"/>
    <property type="evidence" value="ECO:0007669"/>
    <property type="project" value="InterPro"/>
</dbReference>
<feature type="domain" description="Terpene synthase metal-binding" evidence="3">
    <location>
        <begin position="270"/>
        <end position="510"/>
    </location>
</feature>
<feature type="domain" description="Terpene synthase N-terminal" evidence="2">
    <location>
        <begin position="43"/>
        <end position="199"/>
    </location>
</feature>
<accession>A0AAV1BZ98</accession>
<evidence type="ECO:0000313" key="4">
    <source>
        <dbReference type="EMBL" id="CAI9087718.1"/>
    </source>
</evidence>
<evidence type="ECO:0000259" key="3">
    <source>
        <dbReference type="Pfam" id="PF03936"/>
    </source>
</evidence>
<dbReference type="FunFam" id="1.10.600.10:FF:000007">
    <property type="entry name" value="Isoprene synthase, chloroplastic"/>
    <property type="match status" value="1"/>
</dbReference>
<dbReference type="InterPro" id="IPR005630">
    <property type="entry name" value="Terpene_synthase_metal-bd"/>
</dbReference>
<dbReference type="Pfam" id="PF01397">
    <property type="entry name" value="Terpene_synth"/>
    <property type="match status" value="1"/>
</dbReference>
<dbReference type="InterPro" id="IPR036965">
    <property type="entry name" value="Terpene_synth_N_sf"/>
</dbReference>
<dbReference type="Proteomes" id="UP001161247">
    <property type="component" value="Chromosome 1"/>
</dbReference>
<keyword evidence="1" id="KW-0479">Metal-binding</keyword>
<keyword evidence="5" id="KW-1185">Reference proteome</keyword>
<sequence length="569" mass="65029">MVAQIQYFSSDTINVATADPSVEKRTANYKPNIWKYGLFLQSLDCKFSEEGYTKISAQKLNQELKSLFVNVKDTLSILSLVDSISKLGLASYFQEEIKQCLNAILISSQDNSTSTMENDLYATSLCFRLLRQFGYEASQEMFGGFVNENGKFKPSTTAFKKEALVELFEASNLGFEGDNILDEARLFAMQSLHIYFDANSDDYFKEAMDGKNVLPLHWTAQWYNIKKHIRTHETEGKTNSKLLELARLNFNIVQSTHQNDLKDILRWWMDLGISEKLSFSRDRMVESFLYAGGVAYENEHGSLRKWLSKFIKLVLIIDDVYDIYGCLEDLECFTTAVDRWTFEEAKNLPQCMQKSLWTLYDTTVEISAEIEVEKGWNSVMPHLQKAWGEFCKSLLMEAKWDQKGYTPSLQEYLGNASVSSSGPLLSLLVILGVENPTSSKTVSEILHENKDLIYYISLIIRLCNDEGTSTAELERGDAPSSILCYMRESNVSEEIAREHIKSIILKIWKQINGICISKRISTPFVNDTIRHYLVNQARVAHFIYQHGDGFGEQDKKRVLSNLIEPLALN</sequence>
<dbReference type="InterPro" id="IPR008949">
    <property type="entry name" value="Isoprenoid_synthase_dom_sf"/>
</dbReference>
<dbReference type="Pfam" id="PF03936">
    <property type="entry name" value="Terpene_synth_C"/>
    <property type="match status" value="1"/>
</dbReference>
<dbReference type="AlphaFoldDB" id="A0AAV1BZ98"/>
<dbReference type="PANTHER" id="PTHR31225">
    <property type="entry name" value="OS04G0344100 PROTEIN-RELATED"/>
    <property type="match status" value="1"/>
</dbReference>
<dbReference type="SFLD" id="SFLDG01019">
    <property type="entry name" value="Terpene_Cyclase_Like_1_C_Termi"/>
    <property type="match status" value="1"/>
</dbReference>
<dbReference type="InterPro" id="IPR008930">
    <property type="entry name" value="Terpenoid_cyclase/PrenylTrfase"/>
</dbReference>